<evidence type="ECO:0000256" key="5">
    <source>
        <dbReference type="ARBA" id="ARBA00023273"/>
    </source>
</evidence>
<keyword evidence="3" id="KW-0677">Repeat</keyword>
<sequence length="328" mass="37868">MELFATLDVGHIEDYQAITRIMASRDKRWLASLGLKGPRSTSHLAYSTKCSAYEAEQVDPDSEMEALEEEMMDMAINTRMENERPNALTLRLLRDNIALYMHTKHRTRSPKVDKQEIDAMLRKKLLRIDWLDIGKIENLDAFTHVEELYLQYNLIETIEGLDKHGQLKLLALAGNRIRQVKNLKHLRNLKVLDLSMNYIDMFDVSELPPSLRVLQLAGNPFVLHTPAYAPLIFERLPNLVEVDHFRRTSSRMSLKTEKSALDSEIAASNIRPAVLPQPVPHLPIDQYRALQVEVELSQNEQDLLDNQETKNMVVSDQLDNKHQRNDRI</sequence>
<comment type="subcellular location">
    <subcellularLocation>
        <location evidence="1">Cell projection</location>
        <location evidence="1">Cilium</location>
    </subcellularLocation>
</comment>
<dbReference type="InterPro" id="IPR032675">
    <property type="entry name" value="LRR_dom_sf"/>
</dbReference>
<keyword evidence="5" id="KW-0966">Cell projection</keyword>
<evidence type="ECO:0000256" key="3">
    <source>
        <dbReference type="ARBA" id="ARBA00022737"/>
    </source>
</evidence>
<dbReference type="InterPro" id="IPR050576">
    <property type="entry name" value="Cilia_flagella_integrity"/>
</dbReference>
<dbReference type="AlphaFoldDB" id="A0AAU9KQ20"/>
<dbReference type="SUPFAM" id="SSF52058">
    <property type="entry name" value="L domain-like"/>
    <property type="match status" value="1"/>
</dbReference>
<dbReference type="InterPro" id="IPR001611">
    <property type="entry name" value="Leu-rich_rpt"/>
</dbReference>
<dbReference type="PANTHER" id="PTHR45973:SF9">
    <property type="entry name" value="LEUCINE-RICH REPEAT-CONTAINING PROTEIN 46"/>
    <property type="match status" value="1"/>
</dbReference>
<evidence type="ECO:0000313" key="6">
    <source>
        <dbReference type="EMBL" id="CAH0474645.1"/>
    </source>
</evidence>
<evidence type="ECO:0000313" key="9">
    <source>
        <dbReference type="Proteomes" id="UP001160483"/>
    </source>
</evidence>
<evidence type="ECO:0000313" key="7">
    <source>
        <dbReference type="EMBL" id="CAH0516706.1"/>
    </source>
</evidence>
<dbReference type="EMBL" id="CAKKTJ010000112">
    <property type="protein sequence ID" value="CAH0474645.1"/>
    <property type="molecule type" value="Genomic_DNA"/>
</dbReference>
<name>A0AAU9KQ20_9STRA</name>
<dbReference type="PROSITE" id="PS51450">
    <property type="entry name" value="LRR"/>
    <property type="match status" value="2"/>
</dbReference>
<keyword evidence="8" id="KW-1185">Reference proteome</keyword>
<dbReference type="Proteomes" id="UP001158986">
    <property type="component" value="Unassembled WGS sequence"/>
</dbReference>
<proteinExistence type="predicted"/>
<dbReference type="Gene3D" id="3.80.10.10">
    <property type="entry name" value="Ribonuclease Inhibitor"/>
    <property type="match status" value="1"/>
</dbReference>
<keyword evidence="2" id="KW-0433">Leucine-rich repeat</keyword>
<keyword evidence="4" id="KW-0969">Cilium</keyword>
<evidence type="ECO:0000256" key="1">
    <source>
        <dbReference type="ARBA" id="ARBA00004138"/>
    </source>
</evidence>
<comment type="caution">
    <text evidence="6">The sequence shown here is derived from an EMBL/GenBank/DDBJ whole genome shotgun (WGS) entry which is preliminary data.</text>
</comment>
<reference evidence="6 8" key="1">
    <citation type="submission" date="2021-11" db="EMBL/GenBank/DDBJ databases">
        <authorList>
            <person name="Islam A."/>
            <person name="Islam S."/>
            <person name="Flora M.S."/>
            <person name="Rahman M."/>
            <person name="Ziaur R.M."/>
            <person name="Epstein J.H."/>
            <person name="Hassan M."/>
            <person name="Klassen M."/>
            <person name="Woodard K."/>
            <person name="Webb A."/>
            <person name="Webby R.J."/>
            <person name="El Zowalaty M.E."/>
        </authorList>
    </citation>
    <scope>NUCLEOTIDE SEQUENCE</scope>
    <source>
        <strain evidence="7">Pbs1</strain>
        <strain evidence="6">Pbs3</strain>
    </source>
</reference>
<organism evidence="6 9">
    <name type="scientific">Peronospora belbahrii</name>
    <dbReference type="NCBI Taxonomy" id="622444"/>
    <lineage>
        <taxon>Eukaryota</taxon>
        <taxon>Sar</taxon>
        <taxon>Stramenopiles</taxon>
        <taxon>Oomycota</taxon>
        <taxon>Peronosporomycetes</taxon>
        <taxon>Peronosporales</taxon>
        <taxon>Peronosporaceae</taxon>
        <taxon>Peronospora</taxon>
    </lineage>
</organism>
<dbReference type="Proteomes" id="UP001160483">
    <property type="component" value="Unassembled WGS sequence"/>
</dbReference>
<dbReference type="SMART" id="SM00365">
    <property type="entry name" value="LRR_SD22"/>
    <property type="match status" value="3"/>
</dbReference>
<evidence type="ECO:0000256" key="2">
    <source>
        <dbReference type="ARBA" id="ARBA00022614"/>
    </source>
</evidence>
<gene>
    <name evidence="7" type="ORF">PBS001_LOCUS3353</name>
    <name evidence="6" type="ORF">PBS003_LOCUS1489</name>
</gene>
<dbReference type="PANTHER" id="PTHR45973">
    <property type="entry name" value="PROTEIN PHOSPHATASE 1 REGULATORY SUBUNIT SDS22-RELATED"/>
    <property type="match status" value="1"/>
</dbReference>
<evidence type="ECO:0000256" key="4">
    <source>
        <dbReference type="ARBA" id="ARBA00023069"/>
    </source>
</evidence>
<evidence type="ECO:0000313" key="8">
    <source>
        <dbReference type="Proteomes" id="UP001158986"/>
    </source>
</evidence>
<dbReference type="EMBL" id="CAKLCB010000200">
    <property type="protein sequence ID" value="CAH0516706.1"/>
    <property type="molecule type" value="Genomic_DNA"/>
</dbReference>
<evidence type="ECO:0008006" key="10">
    <source>
        <dbReference type="Google" id="ProtNLM"/>
    </source>
</evidence>
<accession>A0AAU9KQ20</accession>
<protein>
    <recommendedName>
        <fullName evidence="10">U2A'/phosphoprotein 32 family A C-terminal domain-containing protein</fullName>
    </recommendedName>
</protein>